<dbReference type="GO" id="GO:0050464">
    <property type="term" value="F:nitrate reductase (NADPH) activity"/>
    <property type="evidence" value="ECO:0007669"/>
    <property type="project" value="UniProtKB-EC"/>
</dbReference>
<keyword evidence="13" id="KW-0496">Mitochondrion</keyword>
<comment type="caution">
    <text evidence="16">The sequence shown here is derived from an EMBL/GenBank/DDBJ whole genome shotgun (WGS) entry which is preliminary data.</text>
</comment>
<dbReference type="InterPro" id="IPR008335">
    <property type="entry name" value="Mopterin_OxRdtase_euk"/>
</dbReference>
<dbReference type="AlphaFoldDB" id="A0A8H6F8U8"/>
<evidence type="ECO:0000313" key="17">
    <source>
        <dbReference type="Proteomes" id="UP000593566"/>
    </source>
</evidence>
<feature type="domain" description="Cytochrome b5 heme-binding" evidence="15">
    <location>
        <begin position="118"/>
        <end position="196"/>
    </location>
</feature>
<evidence type="ECO:0000256" key="1">
    <source>
        <dbReference type="ARBA" id="ARBA00001924"/>
    </source>
</evidence>
<evidence type="ECO:0000256" key="8">
    <source>
        <dbReference type="ARBA" id="ARBA00022505"/>
    </source>
</evidence>
<proteinExistence type="predicted"/>
<evidence type="ECO:0000256" key="11">
    <source>
        <dbReference type="ARBA" id="ARBA00023002"/>
    </source>
</evidence>
<dbReference type="GO" id="GO:0005758">
    <property type="term" value="C:mitochondrial intermembrane space"/>
    <property type="evidence" value="ECO:0007669"/>
    <property type="project" value="UniProtKB-SubCell"/>
</dbReference>
<comment type="subcellular location">
    <subcellularLocation>
        <location evidence="3">Mitochondrion intermembrane space</location>
    </subcellularLocation>
</comment>
<dbReference type="PANTHER" id="PTHR19372:SF7">
    <property type="entry name" value="SULFITE OXIDASE, MITOCHONDRIAL"/>
    <property type="match status" value="1"/>
</dbReference>
<dbReference type="Proteomes" id="UP000593566">
    <property type="component" value="Unassembled WGS sequence"/>
</dbReference>
<dbReference type="GO" id="GO:0006790">
    <property type="term" value="P:sulfur compound metabolic process"/>
    <property type="evidence" value="ECO:0007669"/>
    <property type="project" value="TreeGrafter"/>
</dbReference>
<dbReference type="InterPro" id="IPR036374">
    <property type="entry name" value="OxRdtase_Mopterin-bd_sf"/>
</dbReference>
<dbReference type="FunFam" id="3.90.420.10:FF:000002">
    <property type="entry name" value="sulfite oxidase, mitochondrial"/>
    <property type="match status" value="1"/>
</dbReference>
<dbReference type="SUPFAM" id="SSF55856">
    <property type="entry name" value="Cytochrome b5-like heme/steroid binding domain"/>
    <property type="match status" value="1"/>
</dbReference>
<evidence type="ECO:0000256" key="7">
    <source>
        <dbReference type="ARBA" id="ARBA00015499"/>
    </source>
</evidence>
<evidence type="ECO:0000313" key="16">
    <source>
        <dbReference type="EMBL" id="KAF6219455.1"/>
    </source>
</evidence>
<dbReference type="FunFam" id="3.10.120.10:FF:000007">
    <property type="entry name" value="Sulfite oxidase, mitochondrial"/>
    <property type="match status" value="1"/>
</dbReference>
<gene>
    <name evidence="16" type="ORF">HO133_003921</name>
</gene>
<dbReference type="Gene3D" id="3.10.120.10">
    <property type="entry name" value="Cytochrome b5-like heme/steroid binding domain"/>
    <property type="match status" value="1"/>
</dbReference>
<keyword evidence="8" id="KW-0500">Molybdenum</keyword>
<dbReference type="InterPro" id="IPR014756">
    <property type="entry name" value="Ig_E-set"/>
</dbReference>
<keyword evidence="11" id="KW-0560">Oxidoreductase</keyword>
<keyword evidence="17" id="KW-1185">Reference proteome</keyword>
<dbReference type="RefSeq" id="XP_037148890.1">
    <property type="nucleotide sequence ID" value="XM_037294843.1"/>
</dbReference>
<evidence type="ECO:0000256" key="4">
    <source>
        <dbReference type="ARBA" id="ARBA00004971"/>
    </source>
</evidence>
<evidence type="ECO:0000256" key="3">
    <source>
        <dbReference type="ARBA" id="ARBA00004569"/>
    </source>
</evidence>
<dbReference type="SUPFAM" id="SSF81296">
    <property type="entry name" value="E set domains"/>
    <property type="match status" value="1"/>
</dbReference>
<sequence length="581" mass="65079">MASIVQHLTHTPALLTKRAPYQTRSLCTTTIKHLGRPRCAVLSLLPTRPARSISSSSSLPKKQRKFSEPTVFTALASLSATILVAWHFSSTLHAEAPSEHKDDKDQNTKEEGLVDGAKRVFRLSEVSSHDKDSESPWVIKGTKVYDITDWIAGHPGGNVILRAAGGSVDPYWNIFSIHKKQEVYDILEEFLIGHVDPQDLVDGQVPVDDIEDPFVQDPQRDPRLIVHSDKPMNAESPTTLLSTFLTPSDIFYVRNHLWVPRIVEKEHKLVVELDDGEEKEYTMSDLRKNFKQHKITATLQCSGNRRSHMTEGSRPTNGLQWEAGAIGNAEWTGPRLRDVLADAGFNVADPPDEVQHAQFVGAETYGASIPLSKAIDPRGDVILACQMNGKTIPPDHGFPLRVVAPGHVAARSVKWVTRIIMSEEESTSQWQRRDYKCFGPNDTEKPNWDMAPAIQETPVQSAITCMHREEAKDEIKNVVIEGYAFSGGGRKIIRVDVSTDDGRTWDQAETDIDPVNNGIHDWSWKRWKYTVPEKKLVGATVVVKAVDEAYNGQPEHHEPTFNLRGNLTAAWHRVKYDPQKS</sequence>
<dbReference type="SMART" id="SM01117">
    <property type="entry name" value="Cyt-b5"/>
    <property type="match status" value="1"/>
</dbReference>
<evidence type="ECO:0000256" key="14">
    <source>
        <dbReference type="ARBA" id="ARBA00049155"/>
    </source>
</evidence>
<comment type="cofactor">
    <cofactor evidence="1">
        <name>Mo-molybdopterin</name>
        <dbReference type="ChEBI" id="CHEBI:71302"/>
    </cofactor>
</comment>
<dbReference type="PROSITE" id="PS50255">
    <property type="entry name" value="CYTOCHROME_B5_2"/>
    <property type="match status" value="1"/>
</dbReference>
<dbReference type="Gene3D" id="2.60.40.650">
    <property type="match status" value="1"/>
</dbReference>
<dbReference type="InterPro" id="IPR001199">
    <property type="entry name" value="Cyt_B5-like_heme/steroid-bd"/>
</dbReference>
<dbReference type="SUPFAM" id="SSF56524">
    <property type="entry name" value="Oxidoreductase molybdopterin-binding domain"/>
    <property type="match status" value="1"/>
</dbReference>
<evidence type="ECO:0000256" key="9">
    <source>
        <dbReference type="ARBA" id="ARBA00022617"/>
    </source>
</evidence>
<dbReference type="GO" id="GO:0043546">
    <property type="term" value="F:molybdopterin cofactor binding"/>
    <property type="evidence" value="ECO:0007669"/>
    <property type="project" value="TreeGrafter"/>
</dbReference>
<dbReference type="PRINTS" id="PR00407">
    <property type="entry name" value="EUMOPTERIN"/>
</dbReference>
<keyword evidence="9" id="KW-0349">Heme</keyword>
<dbReference type="GeneID" id="59332332"/>
<keyword evidence="10" id="KW-0479">Metal-binding</keyword>
<dbReference type="GO" id="GO:0030151">
    <property type="term" value="F:molybdenum ion binding"/>
    <property type="evidence" value="ECO:0007669"/>
    <property type="project" value="InterPro"/>
</dbReference>
<evidence type="ECO:0000259" key="15">
    <source>
        <dbReference type="PROSITE" id="PS50255"/>
    </source>
</evidence>
<organism evidence="16 17">
    <name type="scientific">Letharia lupina</name>
    <dbReference type="NCBI Taxonomy" id="560253"/>
    <lineage>
        <taxon>Eukaryota</taxon>
        <taxon>Fungi</taxon>
        <taxon>Dikarya</taxon>
        <taxon>Ascomycota</taxon>
        <taxon>Pezizomycotina</taxon>
        <taxon>Lecanoromycetes</taxon>
        <taxon>OSLEUM clade</taxon>
        <taxon>Lecanoromycetidae</taxon>
        <taxon>Lecanorales</taxon>
        <taxon>Lecanorineae</taxon>
        <taxon>Parmeliaceae</taxon>
        <taxon>Letharia</taxon>
    </lineage>
</organism>
<dbReference type="EC" id="1.8.3.1" evidence="5"/>
<evidence type="ECO:0000256" key="2">
    <source>
        <dbReference type="ARBA" id="ARBA00001970"/>
    </source>
</evidence>
<comment type="cofactor">
    <cofactor evidence="2">
        <name>heme b</name>
        <dbReference type="ChEBI" id="CHEBI:60344"/>
    </cofactor>
</comment>
<evidence type="ECO:0000256" key="6">
    <source>
        <dbReference type="ARBA" id="ARBA00012673"/>
    </source>
</evidence>
<dbReference type="Pfam" id="PF03404">
    <property type="entry name" value="Mo-co_dimer"/>
    <property type="match status" value="1"/>
</dbReference>
<name>A0A8H6F8U8_9LECA</name>
<evidence type="ECO:0000256" key="13">
    <source>
        <dbReference type="ARBA" id="ARBA00023128"/>
    </source>
</evidence>
<dbReference type="InterPro" id="IPR005066">
    <property type="entry name" value="MoCF_OxRdtse_dimer"/>
</dbReference>
<dbReference type="Pfam" id="PF00174">
    <property type="entry name" value="Oxidored_molyb"/>
    <property type="match status" value="1"/>
</dbReference>
<dbReference type="GO" id="GO:0020037">
    <property type="term" value="F:heme binding"/>
    <property type="evidence" value="ECO:0007669"/>
    <property type="project" value="TreeGrafter"/>
</dbReference>
<keyword evidence="12" id="KW-0408">Iron</keyword>
<comment type="pathway">
    <text evidence="4">Energy metabolism; sulfur metabolism.</text>
</comment>
<dbReference type="InterPro" id="IPR036400">
    <property type="entry name" value="Cyt_B5-like_heme/steroid_sf"/>
</dbReference>
<evidence type="ECO:0000256" key="12">
    <source>
        <dbReference type="ARBA" id="ARBA00023004"/>
    </source>
</evidence>
<dbReference type="Pfam" id="PF00173">
    <property type="entry name" value="Cyt-b5"/>
    <property type="match status" value="1"/>
</dbReference>
<comment type="catalytic activity">
    <reaction evidence="14">
        <text>nitrite + NADP(+) + H2O = nitrate + NADPH + H(+)</text>
        <dbReference type="Rhea" id="RHEA:19061"/>
        <dbReference type="ChEBI" id="CHEBI:15377"/>
        <dbReference type="ChEBI" id="CHEBI:15378"/>
        <dbReference type="ChEBI" id="CHEBI:16301"/>
        <dbReference type="ChEBI" id="CHEBI:17632"/>
        <dbReference type="ChEBI" id="CHEBI:57783"/>
        <dbReference type="ChEBI" id="CHEBI:58349"/>
        <dbReference type="EC" id="1.7.1.3"/>
    </reaction>
</comment>
<evidence type="ECO:0000256" key="10">
    <source>
        <dbReference type="ARBA" id="ARBA00022723"/>
    </source>
</evidence>
<protein>
    <recommendedName>
        <fullName evidence="7">Nitrate reductase [NADPH]</fullName>
        <ecNumber evidence="6">1.7.1.3</ecNumber>
        <ecNumber evidence="5">1.8.3.1</ecNumber>
    </recommendedName>
</protein>
<dbReference type="InterPro" id="IPR000572">
    <property type="entry name" value="OxRdtase_Mopterin-bd_dom"/>
</dbReference>
<dbReference type="Gene3D" id="3.90.420.10">
    <property type="entry name" value="Oxidoreductase, molybdopterin-binding domain"/>
    <property type="match status" value="1"/>
</dbReference>
<dbReference type="PANTHER" id="PTHR19372">
    <property type="entry name" value="SULFITE REDUCTASE"/>
    <property type="match status" value="1"/>
</dbReference>
<dbReference type="EC" id="1.7.1.3" evidence="6"/>
<accession>A0A8H6F8U8</accession>
<evidence type="ECO:0000256" key="5">
    <source>
        <dbReference type="ARBA" id="ARBA00012505"/>
    </source>
</evidence>
<dbReference type="EMBL" id="JACCJB010000019">
    <property type="protein sequence ID" value="KAF6219455.1"/>
    <property type="molecule type" value="Genomic_DNA"/>
</dbReference>
<dbReference type="GO" id="GO:0008482">
    <property type="term" value="F:sulfite oxidase activity"/>
    <property type="evidence" value="ECO:0007669"/>
    <property type="project" value="UniProtKB-EC"/>
</dbReference>
<reference evidence="16 17" key="1">
    <citation type="journal article" date="2020" name="Genomics">
        <title>Complete, high-quality genomes from long-read metagenomic sequencing of two wolf lichen thalli reveals enigmatic genome architecture.</title>
        <authorList>
            <person name="McKenzie S.K."/>
            <person name="Walston R.F."/>
            <person name="Allen J.L."/>
        </authorList>
    </citation>
    <scope>NUCLEOTIDE SEQUENCE [LARGE SCALE GENOMIC DNA]</scope>
    <source>
        <strain evidence="16">WasteWater1</strain>
    </source>
</reference>